<organism evidence="2 3">
    <name type="scientific">Solitalea canadensis (strain ATCC 29591 / DSM 3403 / JCM 21819 / LMG 8368 / NBRC 15130 / NCIMB 12057 / USAM 9D)</name>
    <name type="common">Flexibacter canadensis</name>
    <dbReference type="NCBI Taxonomy" id="929556"/>
    <lineage>
        <taxon>Bacteria</taxon>
        <taxon>Pseudomonadati</taxon>
        <taxon>Bacteroidota</taxon>
        <taxon>Sphingobacteriia</taxon>
        <taxon>Sphingobacteriales</taxon>
        <taxon>Sphingobacteriaceae</taxon>
        <taxon>Solitalea</taxon>
    </lineage>
</organism>
<dbReference type="STRING" id="929556.Solca_0591"/>
<protein>
    <recommendedName>
        <fullName evidence="4">DUF1440 domain-containing protein</fullName>
    </recommendedName>
</protein>
<dbReference type="RefSeq" id="WP_014678949.1">
    <property type="nucleotide sequence ID" value="NC_017770.1"/>
</dbReference>
<evidence type="ECO:0000313" key="3">
    <source>
        <dbReference type="Proteomes" id="UP000007590"/>
    </source>
</evidence>
<dbReference type="HOGENOM" id="CLU_135599_2_0_10"/>
<keyword evidence="3" id="KW-1185">Reference proteome</keyword>
<evidence type="ECO:0008006" key="4">
    <source>
        <dbReference type="Google" id="ProtNLM"/>
    </source>
</evidence>
<dbReference type="EMBL" id="CP003349">
    <property type="protein sequence ID" value="AFD05721.1"/>
    <property type="molecule type" value="Genomic_DNA"/>
</dbReference>
<accession>H8KP84</accession>
<dbReference type="AlphaFoldDB" id="H8KP84"/>
<keyword evidence="1" id="KW-1133">Transmembrane helix</keyword>
<dbReference type="Proteomes" id="UP000007590">
    <property type="component" value="Chromosome"/>
</dbReference>
<dbReference type="KEGG" id="scn:Solca_0591"/>
<keyword evidence="1" id="KW-0472">Membrane</keyword>
<dbReference type="OrthoDB" id="7564746at2"/>
<dbReference type="eggNOG" id="ENOG5032Y2Y">
    <property type="taxonomic scope" value="Bacteria"/>
</dbReference>
<sequence length="171" mass="18945">MKQIDPFTSDLRSGNGALKAILISGFVAGTLDILSAFLVHSVFGKSTVEKILQFIASGVYGMDAFKGGIAMALAGLFFHFVIAYGFAVFYYYASKHIDYLHKNPLVSGLLYGLFAWLVMNYVVLPYSSIPQPKKAPTFGAQLISIACVMFFVGLPIAYIIRNFYNKQYKHE</sequence>
<keyword evidence="1" id="KW-0812">Transmembrane</keyword>
<evidence type="ECO:0000313" key="2">
    <source>
        <dbReference type="EMBL" id="AFD05721.1"/>
    </source>
</evidence>
<feature type="transmembrane region" description="Helical" evidence="1">
    <location>
        <begin position="21"/>
        <end position="43"/>
    </location>
</feature>
<evidence type="ECO:0000256" key="1">
    <source>
        <dbReference type="SAM" id="Phobius"/>
    </source>
</evidence>
<proteinExistence type="predicted"/>
<reference evidence="2" key="1">
    <citation type="submission" date="2012-02" db="EMBL/GenBank/DDBJ databases">
        <title>The complete genome of Solitalea canadensis DSM 3403.</title>
        <authorList>
            <consortium name="US DOE Joint Genome Institute (JGI-PGF)"/>
            <person name="Lucas S."/>
            <person name="Copeland A."/>
            <person name="Lapidus A."/>
            <person name="Glavina del Rio T."/>
            <person name="Dalin E."/>
            <person name="Tice H."/>
            <person name="Bruce D."/>
            <person name="Goodwin L."/>
            <person name="Pitluck S."/>
            <person name="Peters L."/>
            <person name="Ovchinnikova G."/>
            <person name="Lu M."/>
            <person name="Kyrpides N."/>
            <person name="Mavromatis K."/>
            <person name="Ivanova N."/>
            <person name="Brettin T."/>
            <person name="Detter J.C."/>
            <person name="Han C."/>
            <person name="Larimer F."/>
            <person name="Land M."/>
            <person name="Hauser L."/>
            <person name="Markowitz V."/>
            <person name="Cheng J.-F."/>
            <person name="Hugenholtz P."/>
            <person name="Woyke T."/>
            <person name="Wu D."/>
            <person name="Spring S."/>
            <person name="Schroeder M."/>
            <person name="Kopitz M."/>
            <person name="Brambilla E."/>
            <person name="Klenk H.-P."/>
            <person name="Eisen J.A."/>
        </authorList>
    </citation>
    <scope>NUCLEOTIDE SEQUENCE</scope>
    <source>
        <strain evidence="2">DSM 3403</strain>
    </source>
</reference>
<feature type="transmembrane region" description="Helical" evidence="1">
    <location>
        <begin position="138"/>
        <end position="160"/>
    </location>
</feature>
<name>H8KP84_SOLCM</name>
<gene>
    <name evidence="2" type="ordered locus">Solca_0591</name>
</gene>
<feature type="transmembrane region" description="Helical" evidence="1">
    <location>
        <begin position="105"/>
        <end position="126"/>
    </location>
</feature>
<feature type="transmembrane region" description="Helical" evidence="1">
    <location>
        <begin position="69"/>
        <end position="93"/>
    </location>
</feature>